<protein>
    <submittedName>
        <fullName evidence="1">Uncharacterized protein</fullName>
    </submittedName>
</protein>
<dbReference type="KEGG" id="uam:UABAM_02162"/>
<gene>
    <name evidence="1" type="ORF">UABAM_02162</name>
</gene>
<evidence type="ECO:0000313" key="1">
    <source>
        <dbReference type="EMBL" id="BBM83807.1"/>
    </source>
</evidence>
<dbReference type="EMBL" id="AP019860">
    <property type="protein sequence ID" value="BBM83807.1"/>
    <property type="molecule type" value="Genomic_DNA"/>
</dbReference>
<keyword evidence="2" id="KW-1185">Reference proteome</keyword>
<reference evidence="1 2" key="1">
    <citation type="submission" date="2019-08" db="EMBL/GenBank/DDBJ databases">
        <title>Complete genome sequence of Candidatus Uab amorphum.</title>
        <authorList>
            <person name="Shiratori T."/>
            <person name="Suzuki S."/>
            <person name="Kakizawa Y."/>
            <person name="Ishida K."/>
        </authorList>
    </citation>
    <scope>NUCLEOTIDE SEQUENCE [LARGE SCALE GENOMIC DNA]</scope>
    <source>
        <strain evidence="1 2">SRT547</strain>
    </source>
</reference>
<evidence type="ECO:0000313" key="2">
    <source>
        <dbReference type="Proteomes" id="UP000326354"/>
    </source>
</evidence>
<dbReference type="AlphaFoldDB" id="A0A5S9ILN1"/>
<proteinExistence type="predicted"/>
<dbReference type="Proteomes" id="UP000326354">
    <property type="component" value="Chromosome"/>
</dbReference>
<sequence>MQQVSIHDEYANGDRFHTLTIDMLTTHITLRELIRRRVYQEVKDYNNSTPGYFQGLVQPKEAEKVLNGYKLREKRKIDWEQQYKLAIDAFTQNGYFVLVDHQQIEDLDTQIELRVDTEVCFIKLVPLVGG</sequence>
<dbReference type="RefSeq" id="WP_229759385.1">
    <property type="nucleotide sequence ID" value="NZ_AP019860.1"/>
</dbReference>
<name>A0A5S9ILN1_UABAM</name>
<accession>A0A5S9ILN1</accession>
<organism evidence="1 2">
    <name type="scientific">Uabimicrobium amorphum</name>
    <dbReference type="NCBI Taxonomy" id="2596890"/>
    <lineage>
        <taxon>Bacteria</taxon>
        <taxon>Pseudomonadati</taxon>
        <taxon>Planctomycetota</taxon>
        <taxon>Candidatus Uabimicrobiia</taxon>
        <taxon>Candidatus Uabimicrobiales</taxon>
        <taxon>Candidatus Uabimicrobiaceae</taxon>
        <taxon>Candidatus Uabimicrobium</taxon>
    </lineage>
</organism>